<evidence type="ECO:0000256" key="1">
    <source>
        <dbReference type="SAM" id="MobiDB-lite"/>
    </source>
</evidence>
<protein>
    <submittedName>
        <fullName evidence="2">Uncharacterized protein</fullName>
    </submittedName>
</protein>
<dbReference type="AlphaFoldDB" id="A0A1V3X3T2"/>
<gene>
    <name evidence="2" type="ORF">BZL30_4920</name>
</gene>
<sequence length="39" mass="3939">MSTGARWITASASAVNSSNTGSRSDAHTKSTPASRAGCR</sequence>
<evidence type="ECO:0000313" key="3">
    <source>
        <dbReference type="Proteomes" id="UP000189229"/>
    </source>
</evidence>
<name>A0A1V3X3T2_MYCKA</name>
<organism evidence="2 3">
    <name type="scientific">Mycobacterium kansasii</name>
    <dbReference type="NCBI Taxonomy" id="1768"/>
    <lineage>
        <taxon>Bacteria</taxon>
        <taxon>Bacillati</taxon>
        <taxon>Actinomycetota</taxon>
        <taxon>Actinomycetes</taxon>
        <taxon>Mycobacteriales</taxon>
        <taxon>Mycobacteriaceae</taxon>
        <taxon>Mycobacterium</taxon>
    </lineage>
</organism>
<evidence type="ECO:0000313" key="2">
    <source>
        <dbReference type="EMBL" id="OOK73795.1"/>
    </source>
</evidence>
<accession>A0A1V3X3T2</accession>
<reference evidence="2 3" key="1">
    <citation type="submission" date="2017-02" db="EMBL/GenBank/DDBJ databases">
        <title>Complete genome sequences of Mycobacterium kansasii strains isolated from rhesus macaques.</title>
        <authorList>
            <person name="Panda A."/>
            <person name="Nagaraj S."/>
            <person name="Zhao X."/>
            <person name="Tettelin H."/>
            <person name="Detolla L.J."/>
        </authorList>
    </citation>
    <scope>NUCLEOTIDE SEQUENCE [LARGE SCALE GENOMIC DNA]</scope>
    <source>
        <strain evidence="2 3">11-3813</strain>
    </source>
</reference>
<feature type="compositionally biased region" description="Low complexity" evidence="1">
    <location>
        <begin position="9"/>
        <end position="22"/>
    </location>
</feature>
<dbReference type="Proteomes" id="UP000189229">
    <property type="component" value="Unassembled WGS sequence"/>
</dbReference>
<dbReference type="EMBL" id="MVBM01000004">
    <property type="protein sequence ID" value="OOK73795.1"/>
    <property type="molecule type" value="Genomic_DNA"/>
</dbReference>
<comment type="caution">
    <text evidence="2">The sequence shown here is derived from an EMBL/GenBank/DDBJ whole genome shotgun (WGS) entry which is preliminary data.</text>
</comment>
<feature type="region of interest" description="Disordered" evidence="1">
    <location>
        <begin position="1"/>
        <end position="39"/>
    </location>
</feature>
<proteinExistence type="predicted"/>